<evidence type="ECO:0000313" key="2">
    <source>
        <dbReference type="EMBL" id="NHF58543.1"/>
    </source>
</evidence>
<sequence>MEKLATMTFGVMILFFVSCSDDDDQGAPIDPVIGDTKVYELRSVTDPDISGTATFADNGDNSVTVTIALVNTPDGGQHPAHIHFNTAAEGGGIAVTLGTVDGTTGESEITFSELDDGTPISYSDLLTFDGYINVHLSADDLDTLVAQGDIGENELGNESVTYDLGSVAVEDIQGTVTFTERTNGQALAEISLENTPEGGIHPAHIHFNTAAEGGAIAFTFNPVDGTTGKSFTNVEVLDDGLTAFLYDDVVGYDGYVNVHLSADDLGTLVAQGDIGQNDLMEDTKTYTLATVDVDGIEGTATFTKRINGEALAVLELVNTPEGGEHPAHIHMNSAAEGGPIVFTFTPVDGDSGTSKTNVSALDDETNFRYDDVLQYDGYINVHLSADDLATLVAQGNIGSNE</sequence>
<dbReference type="PROSITE" id="PS51257">
    <property type="entry name" value="PROKAR_LIPOPROTEIN"/>
    <property type="match status" value="1"/>
</dbReference>
<gene>
    <name evidence="2" type="ORF">FK220_004290</name>
</gene>
<dbReference type="GO" id="GO:0046872">
    <property type="term" value="F:metal ion binding"/>
    <property type="evidence" value="ECO:0007669"/>
    <property type="project" value="InterPro"/>
</dbReference>
<evidence type="ECO:0000313" key="3">
    <source>
        <dbReference type="Proteomes" id="UP000707206"/>
    </source>
</evidence>
<dbReference type="AlphaFoldDB" id="A0A967AT84"/>
<reference evidence="2" key="1">
    <citation type="submission" date="2019-07" db="EMBL/GenBank/DDBJ databases">
        <authorList>
            <person name="De-Chao Zhang Q."/>
        </authorList>
    </citation>
    <scope>NUCLEOTIDE SEQUENCE</scope>
    <source>
        <strain evidence="2">TP-CH-4</strain>
    </source>
</reference>
<accession>A0A967AT84</accession>
<name>A0A967AT84_9FLAO</name>
<evidence type="ECO:0000256" key="1">
    <source>
        <dbReference type="ARBA" id="ARBA00010457"/>
    </source>
</evidence>
<dbReference type="Proteomes" id="UP000707206">
    <property type="component" value="Unassembled WGS sequence"/>
</dbReference>
<comment type="similarity">
    <text evidence="1">Belongs to the Cu-Zn superoxide dismutase family.</text>
</comment>
<organism evidence="2 3">
    <name type="scientific">Pelagihabitans pacificus</name>
    <dbReference type="NCBI Taxonomy" id="2696054"/>
    <lineage>
        <taxon>Bacteria</taxon>
        <taxon>Pseudomonadati</taxon>
        <taxon>Bacteroidota</taxon>
        <taxon>Flavobacteriia</taxon>
        <taxon>Flavobacteriales</taxon>
        <taxon>Flavobacteriaceae</taxon>
        <taxon>Pelagihabitans</taxon>
    </lineage>
</organism>
<dbReference type="InterPro" id="IPR036423">
    <property type="entry name" value="SOD-like_Cu/Zn_dom_sf"/>
</dbReference>
<evidence type="ECO:0008006" key="4">
    <source>
        <dbReference type="Google" id="ProtNLM"/>
    </source>
</evidence>
<reference evidence="2" key="2">
    <citation type="submission" date="2020-03" db="EMBL/GenBank/DDBJ databases">
        <title>Flavobacteriaceae bacterium strain TP-CH-4, a member of the family Flavobacteriaceae isolated from a deep-sea seamount.</title>
        <authorList>
            <person name="Zhang D.-C."/>
        </authorList>
    </citation>
    <scope>NUCLEOTIDE SEQUENCE</scope>
    <source>
        <strain evidence="2">TP-CH-4</strain>
    </source>
</reference>
<dbReference type="SUPFAM" id="SSF49329">
    <property type="entry name" value="Cu,Zn superoxide dismutase-like"/>
    <property type="match status" value="3"/>
</dbReference>
<protein>
    <recommendedName>
        <fullName evidence="4">CHRD domain-containing protein</fullName>
    </recommendedName>
</protein>
<dbReference type="GO" id="GO:0006801">
    <property type="term" value="P:superoxide metabolic process"/>
    <property type="evidence" value="ECO:0007669"/>
    <property type="project" value="InterPro"/>
</dbReference>
<keyword evidence="3" id="KW-1185">Reference proteome</keyword>
<proteinExistence type="inferred from homology"/>
<dbReference type="EMBL" id="VIKU02000001">
    <property type="protein sequence ID" value="NHF58543.1"/>
    <property type="molecule type" value="Genomic_DNA"/>
</dbReference>
<comment type="caution">
    <text evidence="2">The sequence shown here is derived from an EMBL/GenBank/DDBJ whole genome shotgun (WGS) entry which is preliminary data.</text>
</comment>